<keyword evidence="2" id="KW-0472">Membrane</keyword>
<feature type="compositionally biased region" description="Basic and acidic residues" evidence="1">
    <location>
        <begin position="140"/>
        <end position="181"/>
    </location>
</feature>
<evidence type="ECO:0000256" key="1">
    <source>
        <dbReference type="SAM" id="MobiDB-lite"/>
    </source>
</evidence>
<dbReference type="Proteomes" id="UP000738359">
    <property type="component" value="Unassembled WGS sequence"/>
</dbReference>
<evidence type="ECO:0000313" key="4">
    <source>
        <dbReference type="Proteomes" id="UP000738359"/>
    </source>
</evidence>
<name>A0A9P6M1E0_MORAP</name>
<organism evidence="3 4">
    <name type="scientific">Mortierella alpina</name>
    <name type="common">Oleaginous fungus</name>
    <name type="synonym">Mortierella renispora</name>
    <dbReference type="NCBI Taxonomy" id="64518"/>
    <lineage>
        <taxon>Eukaryota</taxon>
        <taxon>Fungi</taxon>
        <taxon>Fungi incertae sedis</taxon>
        <taxon>Mucoromycota</taxon>
        <taxon>Mortierellomycotina</taxon>
        <taxon>Mortierellomycetes</taxon>
        <taxon>Mortierellales</taxon>
        <taxon>Mortierellaceae</taxon>
        <taxon>Mortierella</taxon>
    </lineage>
</organism>
<comment type="caution">
    <text evidence="3">The sequence shown here is derived from an EMBL/GenBank/DDBJ whole genome shotgun (WGS) entry which is preliminary data.</text>
</comment>
<evidence type="ECO:0000313" key="3">
    <source>
        <dbReference type="EMBL" id="KAF9959533.1"/>
    </source>
</evidence>
<keyword evidence="4" id="KW-1185">Reference proteome</keyword>
<dbReference type="EMBL" id="JAAAHY010000667">
    <property type="protein sequence ID" value="KAF9959533.1"/>
    <property type="molecule type" value="Genomic_DNA"/>
</dbReference>
<reference evidence="3" key="1">
    <citation type="journal article" date="2020" name="Fungal Divers.">
        <title>Resolving the Mortierellaceae phylogeny through synthesis of multi-gene phylogenetics and phylogenomics.</title>
        <authorList>
            <person name="Vandepol N."/>
            <person name="Liber J."/>
            <person name="Desiro A."/>
            <person name="Na H."/>
            <person name="Kennedy M."/>
            <person name="Barry K."/>
            <person name="Grigoriev I.V."/>
            <person name="Miller A.N."/>
            <person name="O'Donnell K."/>
            <person name="Stajich J.E."/>
            <person name="Bonito G."/>
        </authorList>
    </citation>
    <scope>NUCLEOTIDE SEQUENCE</scope>
    <source>
        <strain evidence="3">CK1249</strain>
    </source>
</reference>
<dbReference type="AlphaFoldDB" id="A0A9P6M1E0"/>
<sequence>MSRTLGPTGSFVADRIQQLQRHGVALFAASISSKRRKSYFLTLLLVSLALTVFSGGYLLNQLHHPRNHLAPQPIDDPLVAGDGAGLKTAGPGALDGPRRDRNRGKKHRVPKIKPAGQTDKGKTMPDIPVDTLTLKGNATQEKEEKEEGKEEEREKQKVDIPTELDSDLRPDHLDITKDTHEPGTIAPKGTPNITSAGTLTARICSLEDVAKGRWVYSKTELEMGSALDMTWTGYGPKGCRSNIWNERYLLTPSPTDNTTATTAADIHSQSLTQRDSEYAKQLKRYHWQLDTKGRGTRSKDPQDTGETDCRQPPMDVIDLVEVLKRSPLVMIGDKFLEQEFLTLECMIMGMQDQLLFNSRNGGTEDEEEALDYLIEVRRPDVIELKIAPVVSSNKETGSASAVRRPAIYRKAKPGQMRLVDRASNTFVRSDILWDSDMMTGQVAKHALKSVAELSALDAGGLHPDCKLVGSVVLCEPARTERREPTSIKESGLSSLWTQWGGLKGGAVNVDVDEDVEDARHYHEDSEAGEMAFGSDFERDMINLEWVRILDEIVRDSAAYVERALEGQAQATTAAAVERKPMVLISNGHVWEYDPADVIDHDQPGNGKLSKLEQDVNMRTSQKKRRKQLRQRYAMVLSNALDFIRSTHPEMRVMVQSSVRRSPCDSGSGSGAGSVEAQAIRDMKDEEAALLNALTKTVVARMQDPLYSFLDTTFLRLFKETMPDKHHCDSFMMPGPLDTLVHQLYGELYRLDL</sequence>
<feature type="transmembrane region" description="Helical" evidence="2">
    <location>
        <begin position="39"/>
        <end position="59"/>
    </location>
</feature>
<proteinExistence type="predicted"/>
<evidence type="ECO:0000256" key="2">
    <source>
        <dbReference type="SAM" id="Phobius"/>
    </source>
</evidence>
<keyword evidence="2" id="KW-1133">Transmembrane helix</keyword>
<feature type="region of interest" description="Disordered" evidence="1">
    <location>
        <begin position="290"/>
        <end position="311"/>
    </location>
</feature>
<feature type="compositionally biased region" description="Basic and acidic residues" evidence="1">
    <location>
        <begin position="290"/>
        <end position="302"/>
    </location>
</feature>
<protein>
    <submittedName>
        <fullName evidence="3">Uncharacterized protein</fullName>
    </submittedName>
</protein>
<accession>A0A9P6M1E0</accession>
<feature type="region of interest" description="Disordered" evidence="1">
    <location>
        <begin position="73"/>
        <end position="193"/>
    </location>
</feature>
<keyword evidence="2" id="KW-0812">Transmembrane</keyword>
<feature type="compositionally biased region" description="Basic residues" evidence="1">
    <location>
        <begin position="100"/>
        <end position="111"/>
    </location>
</feature>
<dbReference type="OrthoDB" id="2382681at2759"/>
<gene>
    <name evidence="3" type="ORF">BGZ70_008815</name>
</gene>